<comment type="caution">
    <text evidence="11">Lacks conserved residue(s) required for the propagation of feature annotation.</text>
</comment>
<dbReference type="FunFam" id="3.90.290.10:FF:000011">
    <property type="entry name" value="Fibrillin 2"/>
    <property type="match status" value="1"/>
</dbReference>
<feature type="domain" description="EGF-like" evidence="14">
    <location>
        <begin position="2396"/>
        <end position="2433"/>
    </location>
</feature>
<dbReference type="FunFam" id="2.10.25.10:FF:000005">
    <property type="entry name" value="Fibrillin 2"/>
    <property type="match status" value="4"/>
</dbReference>
<feature type="disulfide bond" evidence="11">
    <location>
        <begin position="552"/>
        <end position="562"/>
    </location>
</feature>
<evidence type="ECO:0000256" key="8">
    <source>
        <dbReference type="ARBA" id="ARBA00022837"/>
    </source>
</evidence>
<feature type="disulfide bond" evidence="11">
    <location>
        <begin position="1679"/>
        <end position="1689"/>
    </location>
</feature>
<feature type="domain" description="EGF-like" evidence="14">
    <location>
        <begin position="424"/>
        <end position="459"/>
    </location>
</feature>
<dbReference type="Pfam" id="PF00683">
    <property type="entry name" value="TB"/>
    <property type="match status" value="8"/>
</dbReference>
<dbReference type="InParanoid" id="A0A6P6DMH7"/>
<feature type="domain" description="EGF-like" evidence="14">
    <location>
        <begin position="548"/>
        <end position="587"/>
    </location>
</feature>
<dbReference type="FunFam" id="2.10.25.10:FF:000133">
    <property type="entry name" value="Fibrillin 3"/>
    <property type="match status" value="1"/>
</dbReference>
<dbReference type="InterPro" id="IPR036773">
    <property type="entry name" value="TB_dom_sf"/>
</dbReference>
<feature type="chain" id="PRO_5027717627" evidence="13">
    <location>
        <begin position="25"/>
        <end position="2631"/>
    </location>
</feature>
<dbReference type="FunFam" id="3.90.290.10:FF:000009">
    <property type="entry name" value="Fibrillin 2"/>
    <property type="match status" value="1"/>
</dbReference>
<feature type="domain" description="EGF-like" evidence="14">
    <location>
        <begin position="2313"/>
        <end position="2351"/>
    </location>
</feature>
<dbReference type="GO" id="GO:0005576">
    <property type="term" value="C:extracellular region"/>
    <property type="evidence" value="ECO:0007669"/>
    <property type="project" value="UniProtKB-ARBA"/>
</dbReference>
<feature type="domain" description="EGF-like" evidence="14">
    <location>
        <begin position="175"/>
        <end position="214"/>
    </location>
</feature>
<dbReference type="PROSITE" id="PS01186">
    <property type="entry name" value="EGF_2"/>
    <property type="match status" value="22"/>
</dbReference>
<dbReference type="FunFam" id="2.10.25.10:FF:000023">
    <property type="entry name" value="Fibrillin 2"/>
    <property type="match status" value="3"/>
</dbReference>
<dbReference type="InterPro" id="IPR040872">
    <property type="entry name" value="Fibrillin_U_N"/>
</dbReference>
<feature type="domain" description="EGF-like" evidence="14">
    <location>
        <begin position="1149"/>
        <end position="1189"/>
    </location>
</feature>
<feature type="domain" description="EGF-like" evidence="14">
    <location>
        <begin position="1391"/>
        <end position="1432"/>
    </location>
</feature>
<feature type="domain" description="TB" evidence="15">
    <location>
        <begin position="1318"/>
        <end position="1374"/>
    </location>
</feature>
<dbReference type="InterPro" id="IPR052080">
    <property type="entry name" value="vWF_C/EGF_Fibrillin"/>
</dbReference>
<evidence type="ECO:0000256" key="2">
    <source>
        <dbReference type="ARBA" id="ARBA00008972"/>
    </source>
</evidence>
<dbReference type="InterPro" id="IPR017878">
    <property type="entry name" value="TB_dom"/>
</dbReference>
<evidence type="ECO:0000256" key="10">
    <source>
        <dbReference type="ARBA" id="ARBA00023180"/>
    </source>
</evidence>
<dbReference type="GO" id="GO:0048598">
    <property type="term" value="P:embryonic morphogenesis"/>
    <property type="evidence" value="ECO:0007669"/>
    <property type="project" value="UniProtKB-ARBA"/>
</dbReference>
<feature type="region of interest" description="Disordered" evidence="12">
    <location>
        <begin position="777"/>
        <end position="798"/>
    </location>
</feature>
<evidence type="ECO:0000256" key="13">
    <source>
        <dbReference type="SAM" id="SignalP"/>
    </source>
</evidence>
<dbReference type="FunFam" id="3.90.290.10:FF:000006">
    <property type="entry name" value="Fibrillin 2"/>
    <property type="match status" value="1"/>
</dbReference>
<dbReference type="GO" id="GO:0035583">
    <property type="term" value="P:sequestering of TGFbeta in extracellular matrix"/>
    <property type="evidence" value="ECO:0007669"/>
    <property type="project" value="UniProtKB-ARBA"/>
</dbReference>
<dbReference type="GO" id="GO:0009887">
    <property type="term" value="P:animal organ morphogenesis"/>
    <property type="evidence" value="ECO:0007669"/>
    <property type="project" value="UniProtKB-ARBA"/>
</dbReference>
<dbReference type="SUPFAM" id="SSF57581">
    <property type="entry name" value="TB module/8-cys domain"/>
    <property type="match status" value="8"/>
</dbReference>
<dbReference type="PROSITE" id="PS00010">
    <property type="entry name" value="ASX_HYDROXYL"/>
    <property type="match status" value="35"/>
</dbReference>
<feature type="domain" description="EGF-like" evidence="14">
    <location>
        <begin position="75"/>
        <end position="107"/>
    </location>
</feature>
<dbReference type="PROSITE" id="PS50026">
    <property type="entry name" value="EGF_3"/>
    <property type="match status" value="35"/>
</dbReference>
<feature type="domain" description="EGF-like" evidence="14">
    <location>
        <begin position="941"/>
        <end position="982"/>
    </location>
</feature>
<dbReference type="FunFam" id="2.10.25.10:FF:000008">
    <property type="entry name" value="Signal peptide, CUB domain, EGF-like 2"/>
    <property type="match status" value="1"/>
</dbReference>
<feature type="domain" description="EGF-like" evidence="14">
    <location>
        <begin position="1954"/>
        <end position="1993"/>
    </location>
</feature>
<evidence type="ECO:0000313" key="17">
    <source>
        <dbReference type="RefSeq" id="XP_023560868.1"/>
    </source>
</evidence>
<dbReference type="FunFam" id="2.10.25.10:FF:000038">
    <property type="entry name" value="Fibrillin 2"/>
    <property type="match status" value="3"/>
</dbReference>
<name>A0A6P6DMH7_OCTDE</name>
<dbReference type="FunFam" id="3.90.290.10:FF:000008">
    <property type="entry name" value="Fibrillin 3"/>
    <property type="match status" value="1"/>
</dbReference>
<keyword evidence="8" id="KW-0106">Calcium</keyword>
<evidence type="ECO:0000256" key="1">
    <source>
        <dbReference type="ARBA" id="ARBA00004498"/>
    </source>
</evidence>
<dbReference type="SMART" id="SM00179">
    <property type="entry name" value="EGF_CA"/>
    <property type="match status" value="41"/>
</dbReference>
<feature type="domain" description="EGF-like" evidence="14">
    <location>
        <begin position="2274"/>
        <end position="2310"/>
    </location>
</feature>
<dbReference type="FunFam" id="2.10.25.10:FF:000017">
    <property type="entry name" value="latent-transforming growth factor beta-binding protein 4 isoform X1"/>
    <property type="match status" value="1"/>
</dbReference>
<dbReference type="FunFam" id="2.10.25.10:FF:000010">
    <property type="entry name" value="Pro-epidermal growth factor"/>
    <property type="match status" value="2"/>
</dbReference>
<evidence type="ECO:0000259" key="14">
    <source>
        <dbReference type="PROSITE" id="PS50026"/>
    </source>
</evidence>
<dbReference type="InterPro" id="IPR013032">
    <property type="entry name" value="EGF-like_CS"/>
</dbReference>
<feature type="disulfide bond" evidence="11">
    <location>
        <begin position="2360"/>
        <end position="2370"/>
    </location>
</feature>
<reference evidence="17" key="1">
    <citation type="submission" date="2025-08" db="UniProtKB">
        <authorList>
            <consortium name="RefSeq"/>
        </authorList>
    </citation>
    <scope>IDENTIFICATION</scope>
</reference>
<comment type="subcellular location">
    <subcellularLocation>
        <location evidence="1">Secreted</location>
        <location evidence="1">Extracellular space</location>
        <location evidence="1">Extracellular matrix</location>
    </subcellularLocation>
</comment>
<dbReference type="PROSITE" id="PS51364">
    <property type="entry name" value="TB"/>
    <property type="match status" value="8"/>
</dbReference>
<keyword evidence="3" id="KW-0964">Secreted</keyword>
<evidence type="ECO:0000256" key="4">
    <source>
        <dbReference type="ARBA" id="ARBA00022530"/>
    </source>
</evidence>
<feature type="domain" description="EGF-like" evidence="14">
    <location>
        <begin position="1549"/>
        <end position="1586"/>
    </location>
</feature>
<feature type="domain" description="EGF-like" evidence="14">
    <location>
        <begin position="1190"/>
        <end position="1231"/>
    </location>
</feature>
<feature type="domain" description="EGF-like" evidence="14">
    <location>
        <begin position="215"/>
        <end position="256"/>
    </location>
</feature>
<feature type="domain" description="EGF-like" evidence="14">
    <location>
        <begin position="1066"/>
        <end position="1103"/>
    </location>
</feature>
<evidence type="ECO:0000256" key="6">
    <source>
        <dbReference type="ARBA" id="ARBA00022729"/>
    </source>
</evidence>
<dbReference type="FunFam" id="3.90.290.10:FF:000010">
    <property type="entry name" value="Fibrillin 2"/>
    <property type="match status" value="1"/>
</dbReference>
<feature type="disulfide bond" evidence="11">
    <location>
        <begin position="79"/>
        <end position="89"/>
    </location>
</feature>
<feature type="domain" description="EGF-like" evidence="14">
    <location>
        <begin position="1912"/>
        <end position="1953"/>
    </location>
</feature>
<dbReference type="Gene3D" id="3.90.290.10">
    <property type="entry name" value="TGF-beta binding (TB) domain"/>
    <property type="match status" value="8"/>
</dbReference>
<feature type="disulfide bond" evidence="11">
    <location>
        <begin position="97"/>
        <end position="106"/>
    </location>
</feature>
<dbReference type="InterPro" id="IPR018097">
    <property type="entry name" value="EGF_Ca-bd_CS"/>
</dbReference>
<feature type="compositionally biased region" description="Basic and acidic residues" evidence="12">
    <location>
        <begin position="789"/>
        <end position="798"/>
    </location>
</feature>
<feature type="domain" description="EGF-like" evidence="14">
    <location>
        <begin position="1633"/>
        <end position="1674"/>
    </location>
</feature>
<feature type="domain" description="TB" evidence="15">
    <location>
        <begin position="113"/>
        <end position="156"/>
    </location>
</feature>
<dbReference type="Pfam" id="PF18193">
    <property type="entry name" value="Fibrillin_U_N"/>
    <property type="match status" value="1"/>
</dbReference>
<dbReference type="InterPro" id="IPR024731">
    <property type="entry name" value="NELL2-like_EGF"/>
</dbReference>
<dbReference type="InterPro" id="IPR009030">
    <property type="entry name" value="Growth_fac_rcpt_cys_sf"/>
</dbReference>
<dbReference type="OrthoDB" id="4062651at2759"/>
<feature type="domain" description="EGF-like" evidence="14">
    <location>
        <begin position="651"/>
        <end position="692"/>
    </location>
</feature>
<feature type="domain" description="EGF-like" evidence="14">
    <location>
        <begin position="1433"/>
        <end position="1474"/>
    </location>
</feature>
<evidence type="ECO:0000256" key="5">
    <source>
        <dbReference type="ARBA" id="ARBA00022536"/>
    </source>
</evidence>
<dbReference type="InterPro" id="IPR000152">
    <property type="entry name" value="EGF-type_Asp/Asn_hydroxyl_site"/>
</dbReference>
<feature type="domain" description="TB" evidence="15">
    <location>
        <begin position="1479"/>
        <end position="1531"/>
    </location>
</feature>
<dbReference type="PANTHER" id="PTHR47333:SF5">
    <property type="entry name" value="FIBRILLIN-3"/>
    <property type="match status" value="1"/>
</dbReference>
<organism evidence="16 17">
    <name type="scientific">Octodon degus</name>
    <name type="common">Degu</name>
    <name type="synonym">Sciurus degus</name>
    <dbReference type="NCBI Taxonomy" id="10160"/>
    <lineage>
        <taxon>Eukaryota</taxon>
        <taxon>Metazoa</taxon>
        <taxon>Chordata</taxon>
        <taxon>Craniata</taxon>
        <taxon>Vertebrata</taxon>
        <taxon>Euteleostomi</taxon>
        <taxon>Mammalia</taxon>
        <taxon>Eutheria</taxon>
        <taxon>Euarchontoglires</taxon>
        <taxon>Glires</taxon>
        <taxon>Rodentia</taxon>
        <taxon>Hystricomorpha</taxon>
        <taxon>Octodontidae</taxon>
        <taxon>Octodon</taxon>
    </lineage>
</organism>
<dbReference type="Gene3D" id="2.10.25.10">
    <property type="entry name" value="Laminin"/>
    <property type="match status" value="42"/>
</dbReference>
<feature type="domain" description="TB" evidence="15">
    <location>
        <begin position="261"/>
        <end position="314"/>
    </location>
</feature>
<evidence type="ECO:0000259" key="15">
    <source>
        <dbReference type="PROSITE" id="PS51364"/>
    </source>
</evidence>
<dbReference type="GO" id="GO:0005509">
    <property type="term" value="F:calcium ion binding"/>
    <property type="evidence" value="ECO:0007669"/>
    <property type="project" value="InterPro"/>
</dbReference>
<dbReference type="GO" id="GO:0048731">
    <property type="term" value="P:system development"/>
    <property type="evidence" value="ECO:0007669"/>
    <property type="project" value="UniProtKB-ARBA"/>
</dbReference>
<comment type="similarity">
    <text evidence="2">Belongs to the fibrillin family.</text>
</comment>
<keyword evidence="5 11" id="KW-0245">EGF-like domain</keyword>
<keyword evidence="4" id="KW-0272">Extracellular matrix</keyword>
<dbReference type="CDD" id="cd00054">
    <property type="entry name" value="EGF_CA"/>
    <property type="match status" value="18"/>
</dbReference>
<feature type="domain" description="EGF-like" evidence="14">
    <location>
        <begin position="899"/>
        <end position="940"/>
    </location>
</feature>
<dbReference type="Proteomes" id="UP000515203">
    <property type="component" value="Unplaced"/>
</dbReference>
<dbReference type="PIRSF" id="PIRSF036312">
    <property type="entry name" value="Fibrillin"/>
    <property type="match status" value="1"/>
</dbReference>
<dbReference type="FunFam" id="3.90.290.10:FF:000005">
    <property type="entry name" value="Fibrillin 2"/>
    <property type="match status" value="1"/>
</dbReference>
<feature type="domain" description="EGF-like" evidence="14">
    <location>
        <begin position="1757"/>
        <end position="1796"/>
    </location>
</feature>
<feature type="domain" description="EGF-like" evidence="14">
    <location>
        <begin position="1675"/>
        <end position="1710"/>
    </location>
</feature>
<accession>A0A6P6DMH7</accession>
<dbReference type="CTD" id="84467"/>
<gene>
    <name evidence="17" type="primary">Fbn3</name>
</gene>
<dbReference type="InterPro" id="IPR000742">
    <property type="entry name" value="EGF"/>
</dbReference>
<feature type="domain" description="EGF-like" evidence="14">
    <location>
        <begin position="1273"/>
        <end position="1313"/>
    </location>
</feature>
<evidence type="ECO:0000256" key="3">
    <source>
        <dbReference type="ARBA" id="ARBA00022525"/>
    </source>
</evidence>
<dbReference type="FunFam" id="2.10.25.10:FF:000071">
    <property type="entry name" value="Fibrillin 2"/>
    <property type="match status" value="1"/>
</dbReference>
<dbReference type="InterPro" id="IPR026823">
    <property type="entry name" value="cEGF"/>
</dbReference>
<keyword evidence="7" id="KW-0677">Repeat</keyword>
<dbReference type="PANTHER" id="PTHR47333">
    <property type="entry name" value="VON WILLEBRAND FACTOR C AND EGF DOMAIN-CONTAINING PROTEIN"/>
    <property type="match status" value="1"/>
</dbReference>
<feature type="domain" description="EGF-like" evidence="14">
    <location>
        <begin position="1797"/>
        <end position="1838"/>
    </location>
</feature>
<dbReference type="FunFam" id="2.10.25.10:FF:000058">
    <property type="entry name" value="Fibrillin 2"/>
    <property type="match status" value="1"/>
</dbReference>
<protein>
    <submittedName>
        <fullName evidence="17">Fibrillin-3 isoform X1</fullName>
    </submittedName>
</protein>
<dbReference type="RefSeq" id="XP_023560868.1">
    <property type="nucleotide sequence ID" value="XM_023705100.1"/>
</dbReference>
<dbReference type="GeneID" id="101567586"/>
<dbReference type="FunFam" id="2.10.25.10:FF:000087">
    <property type="entry name" value="Fibrillin 2"/>
    <property type="match status" value="1"/>
</dbReference>
<feature type="domain" description="EGF-like" evidence="14">
    <location>
        <begin position="464"/>
        <end position="505"/>
    </location>
</feature>
<feature type="domain" description="EGF-like" evidence="14">
    <location>
        <begin position="814"/>
        <end position="855"/>
    </location>
</feature>
<sequence>MAQGHPAWLLLVWVALSCVAGGQGHWDRAVGPAGVGRVRRRGSPGILQGPHVCGPRFHAYCCPGWRTLPGGNQCVVPICDHGCHNGGRCIGPNHCACAYGFLGPQCERDYRTGPCFSQGPPEGCRHQLTGLICTRELCCATVGQAWGLPCQLCPPQPHPCRRGFLLNIHTGACQDVDECQALPGLCQGGSCISTVGSFECHCPPGHQLSGMKCEDLDECLSIPGLCFGGDCTNTVGSYVCTCPTGLTSSLDGTHCLDLRGGTCFSVLFGGRCAADLAGHYTRRQCCCTGGKCWAAGSAPELCPDRGSDEFQRLCVQGLLPWLPLSSHASHFPGFPGFRSNSRGPALGPARHGPYGSSGRGVPRLGPVNSHMALSAGSATLNQTVDVCRHSPSLCLHGRCVPTPSGYHCECGVGYAQDVWSECIDIDECTSNPCHQGDCINTPGSYQCRCHQGFQATLTRPACVDVDECVSSGGLCRLGHCVNTEGSFRCVCSTGFELSPDSRNCVDMDECARNSSLCDNGRCRNSPGSYSCSCLEGFSFRQDTKTCEDIDECVSSPCVNGVCRNLAGSYSCACAPGSRLGPSGTVCIDSTKGTCWLQIQDGHCEVILQGASLRSECCATLGAAWGSPCQRCNLDPVCARGFTRTKGVTCEDVNECESFPDVCQSGRCVNTDGSFRCECPPGLALDTSGRLCVDMRLELCFLQWDGGVCGGPLPGTHQMDVCCCSVGAAWGATCKMCPEPGSLEFTRLCPRGPGFSGHDILSGRPLYQGAAKQGPYNQCPGRAGRPGRSRAGEKGEGRLRRAHWAPGKPNSCAADVNECRAFPGLCTHGTCRNSVGSFRCSCASGFALDAQERSCTDIDECRISPDLCGQGTCINTPGGFKCQCFRGYASGPLQMRSCVDVDECARDSLLCRGGTCTNTDGSYVCHCPPGHELTAQGTACEDVDECSLSSSLCLHGRCVNVLGAFQCSCHTGFQVAPDGRACVDTDECQVRNGGCAVQCVNTEGSFWCGCGRGYALLPDGRACADVDECEDKPDICGPGQCSNVPGGHHCLCYGGFAATPDLKLCVDVNECELNPHICLHGNCENTAGSFVCHCQLGYVTEKGAVGCLDVDECELGRHNCDSHATCFNFPGSFSCRCQLGWVGDGFECEDLDECVGQGHRCSLSADCINVPGSYGCTCHQGFSGDGFSCEDRDECAEDMALCNNGQCLNVLGGYRCECEMGFGPTEDHGGCQDVDECALGNVCAFGSCQNLPGLFRCTCADGYELDHGGGNCTDVDECADPTKCISGLCINTPGSYLCRCPQDFELNPSGVGCVDPRAGSCFLDTHNRGDGGLSCGAEVGVGVTRASCCCSLGRAWGRPCELCPVANSTEYRTLCPGGEGFHPNPTTVILEDIDECRELPGLCQGGRCVNTFGSLQCECPPGYRLHQDTRVCEDVDECSAHAGICGPGTCHNTLGSYSCVCPAEFLQVDAGNHCVDVRKSLCFRHYNGTCGNELAFNVTRKTCCCAYDIGRAWSRPCEACPLPGSPDFQVLCGNQVPGFTVDVHTGKPTDIDECGEIPALCTHGVCINQIGSFRCECPLGFKYHSALLACKDVDECAGRERACHRNEECVNIPGSYRCQCARGFRLSPSGTCMGRNECEEIPNVCSHGDCVDTEGSYVCLCHRGFRASADGTLCVDLNECEQWPCGNGACKNVAGSYTCLCAPGFAATLSGNCVDVDECRIMSGQVCQMGQCHNTAGSFLCLCRGGFELAADGKNCVDTNECLTLKDTCLPGTCQNLEGSFRCICPPGFQVQSNHCVDINECLEEPSLCLFGTCNNSPGSFQCLCPPGFVPSDRGHRCFDARQSFCFTRFEAGKCSAPKAFNVTKSRCCCSKRPGEGWGDPCELCPREGSAAFQELCPFGHGAVPGQGNSREDVDECAESPGVCRPGLCVNTDGSFRCECPSGYSLDPTGIGCVDTDECSMGKPCGEGTCTNVIGGFECACVDGFEPGPMATCEDIDECSLNPLLCAFRCRNTEGSYVCTCPAGYALREDGAMCRDVDECADRSQDCHARGMLCKNLIGTFTCVCPEGMQPQPGSGEGCTDEDECYSQPGVCTHGQCINTMGSFQCSCHKGFQPSPTLTECHDVRQGPCFSEVLQAVCLVHWSSGEAVTRATCCCGGGRGWGPNCELCPLPGTSAYKKLCPHGMGYSAEGRDVDECRVLAHLCSHGECINSIGSFRCHCQAGYTPDATATACLDVDECGQDPKPCAFLCQNTEGSFLCTCPRGYLLAEDGRTCKDVDECSARQHNCQFLCINTIGAFACRCPPGFTQRHQACFDNNECLAQPSPCGAHGHCLNVPGSFRCECYQGFTLDGSGQGCKDVDECDGPHRCRHGCQNEVGGYRCSCPHGFTQHSQWAQCVDENECAVSPTACGSASCHNTLGGFHCVCPSGFDFDEALGGCQDVDECTGQSGPCSYGCANTAGGFLCSCPRGYFRAGQGHCVSALGFSPEPQEAPDEEPLSPEACYECKINSLTPQDRPRRSARRSHQVSMATLDAEVPLTLGLNLSCLSQAEHILELRPALQGLGGQVQYVIARGNRQSFFRMQHRSGLSSLQLGRRRPQPGRYQLEVLSVAGARSIWQGPKGRALRLKVQLQLL</sequence>
<feature type="domain" description="EGF-like" evidence="14">
    <location>
        <begin position="1108"/>
        <end position="1146"/>
    </location>
</feature>
<evidence type="ECO:0000256" key="7">
    <source>
        <dbReference type="ARBA" id="ARBA00022737"/>
    </source>
</evidence>
<feature type="signal peptide" evidence="13">
    <location>
        <begin position="1"/>
        <end position="24"/>
    </location>
</feature>
<dbReference type="InterPro" id="IPR049883">
    <property type="entry name" value="NOTCH1_EGF-like"/>
</dbReference>
<feature type="domain" description="TB" evidence="15">
    <location>
        <begin position="2126"/>
        <end position="2179"/>
    </location>
</feature>
<evidence type="ECO:0000256" key="12">
    <source>
        <dbReference type="SAM" id="MobiDB-lite"/>
    </source>
</evidence>
<feature type="domain" description="EGF-like" evidence="14">
    <location>
        <begin position="2356"/>
        <end position="2395"/>
    </location>
</feature>
<evidence type="ECO:0000256" key="11">
    <source>
        <dbReference type="PROSITE-ProRule" id="PRU00076"/>
    </source>
</evidence>
<dbReference type="SUPFAM" id="SSF57184">
    <property type="entry name" value="Growth factor receptor domain"/>
    <property type="match status" value="9"/>
</dbReference>
<feature type="domain" description="EGF-like" evidence="14">
    <location>
        <begin position="856"/>
        <end position="898"/>
    </location>
</feature>
<keyword evidence="10" id="KW-0325">Glycoprotein</keyword>
<feature type="domain" description="EGF-like" evidence="14">
    <location>
        <begin position="506"/>
        <end position="547"/>
    </location>
</feature>
<feature type="domain" description="EGF-like" evidence="14">
    <location>
        <begin position="1232"/>
        <end position="1268"/>
    </location>
</feature>
<dbReference type="PROSITE" id="PS00022">
    <property type="entry name" value="EGF_1"/>
    <property type="match status" value="1"/>
</dbReference>
<dbReference type="GO" id="GO:0001527">
    <property type="term" value="C:microfibril"/>
    <property type="evidence" value="ECO:0007669"/>
    <property type="project" value="UniProtKB-ARBA"/>
</dbReference>
<evidence type="ECO:0000313" key="16">
    <source>
        <dbReference type="Proteomes" id="UP000515203"/>
    </source>
</evidence>
<evidence type="ECO:0000256" key="9">
    <source>
        <dbReference type="ARBA" id="ARBA00023157"/>
    </source>
</evidence>
<dbReference type="FunFam" id="3.90.290.10:FF:000020">
    <property type="entry name" value="Fibrillin-1"/>
    <property type="match status" value="1"/>
</dbReference>
<dbReference type="FunFam" id="2.10.25.10:FF:000003">
    <property type="entry name" value="fibrillin-1 isoform X1"/>
    <property type="match status" value="12"/>
</dbReference>
<feature type="domain" description="EGF-like" evidence="14">
    <location>
        <begin position="1714"/>
        <end position="1756"/>
    </location>
</feature>
<dbReference type="Pfam" id="PF12947">
    <property type="entry name" value="EGF_3"/>
    <property type="match status" value="1"/>
</dbReference>
<dbReference type="FunFam" id="2.10.25.10:FF:000002">
    <property type="entry name" value="Latent-transforming growth factor beta-binding protein 3"/>
    <property type="match status" value="1"/>
</dbReference>
<dbReference type="SUPFAM" id="SSF57196">
    <property type="entry name" value="EGF/Laminin"/>
    <property type="match status" value="14"/>
</dbReference>
<keyword evidence="16" id="KW-1185">Reference proteome</keyword>
<keyword evidence="6 13" id="KW-0732">Signal</keyword>
<dbReference type="Pfam" id="PF07645">
    <property type="entry name" value="EGF_CA"/>
    <property type="match status" value="31"/>
</dbReference>
<feature type="domain" description="EGF-like" evidence="14">
    <location>
        <begin position="2191"/>
        <end position="2228"/>
    </location>
</feature>
<dbReference type="FunFam" id="2.10.25.10:FF:000014">
    <property type="entry name" value="Latent-transforming growth factor beta-binding protein 3"/>
    <property type="match status" value="1"/>
</dbReference>
<keyword evidence="9 11" id="KW-1015">Disulfide bond</keyword>
<feature type="domain" description="EGF-like" evidence="14">
    <location>
        <begin position="2035"/>
        <end position="2079"/>
    </location>
</feature>
<dbReference type="PROSITE" id="PS01187">
    <property type="entry name" value="EGF_CA"/>
    <property type="match status" value="15"/>
</dbReference>
<feature type="domain" description="EGF-like" evidence="14">
    <location>
        <begin position="1591"/>
        <end position="1632"/>
    </location>
</feature>
<feature type="disulfide bond" evidence="11">
    <location>
        <begin position="428"/>
        <end position="438"/>
    </location>
</feature>
<feature type="domain" description="TB" evidence="15">
    <location>
        <begin position="592"/>
        <end position="631"/>
    </location>
</feature>
<feature type="domain" description="TB" evidence="15">
    <location>
        <begin position="697"/>
        <end position="748"/>
    </location>
</feature>
<proteinExistence type="inferred from homology"/>
<dbReference type="FunFam" id="2.10.25.10:FF:000244">
    <property type="entry name" value="Fibrillin-1"/>
    <property type="match status" value="1"/>
</dbReference>
<feature type="domain" description="TB" evidence="15">
    <location>
        <begin position="1843"/>
        <end position="1896"/>
    </location>
</feature>
<dbReference type="Pfam" id="PF12662">
    <property type="entry name" value="cEGF"/>
    <property type="match status" value="4"/>
</dbReference>
<dbReference type="FunFam" id="2.10.25.10:FF:000149">
    <property type="entry name" value="Fibrillin 2"/>
    <property type="match status" value="1"/>
</dbReference>
<dbReference type="InterPro" id="IPR001881">
    <property type="entry name" value="EGF-like_Ca-bd_dom"/>
</dbReference>
<dbReference type="Pfam" id="PF12661">
    <property type="entry name" value="hEGF"/>
    <property type="match status" value="3"/>
</dbReference>
<dbReference type="SMART" id="SM00181">
    <property type="entry name" value="EGF"/>
    <property type="match status" value="42"/>
</dbReference>